<protein>
    <recommendedName>
        <fullName evidence="3">Permuted papain-like amidase enzyme, YaeF/YiiX, C92 family</fullName>
    </recommendedName>
</protein>
<gene>
    <name evidence="1" type="ORF">SAMN05421543_106176</name>
</gene>
<proteinExistence type="predicted"/>
<organism evidence="1 2">
    <name type="scientific">Alicyclobacillus macrosporangiidus</name>
    <dbReference type="NCBI Taxonomy" id="392015"/>
    <lineage>
        <taxon>Bacteria</taxon>
        <taxon>Bacillati</taxon>
        <taxon>Bacillota</taxon>
        <taxon>Bacilli</taxon>
        <taxon>Bacillales</taxon>
        <taxon>Alicyclobacillaceae</taxon>
        <taxon>Alicyclobacillus</taxon>
    </lineage>
</organism>
<dbReference type="Proteomes" id="UP000183508">
    <property type="component" value="Unassembled WGS sequence"/>
</dbReference>
<keyword evidence="2" id="KW-1185">Reference proteome</keyword>
<name>A0A1I7IEP7_9BACL</name>
<dbReference type="SUPFAM" id="SSF54001">
    <property type="entry name" value="Cysteine proteinases"/>
    <property type="match status" value="1"/>
</dbReference>
<reference evidence="2" key="1">
    <citation type="submission" date="2016-10" db="EMBL/GenBank/DDBJ databases">
        <authorList>
            <person name="Varghese N."/>
        </authorList>
    </citation>
    <scope>NUCLEOTIDE SEQUENCE [LARGE SCALE GENOMIC DNA]</scope>
    <source>
        <strain evidence="2">DSM 17980</strain>
    </source>
</reference>
<dbReference type="InterPro" id="IPR038765">
    <property type="entry name" value="Papain-like_cys_pep_sf"/>
</dbReference>
<dbReference type="AlphaFoldDB" id="A0A1I7IEP7"/>
<sequence>MVPGIQPGDVLLFRDGTGLLERGIDFFETLEDGPQPVMYHHAAIALGDHAKIEALLRVEITALADTGNFDVFRPPVDIGRRREALRALRSLQGQRYDYLLILDDALRYATRGVIHLPRRWVESWERRRKICSSLVAYYLRKAGFRSKKLRRWPPPSPEDLYLALRHFQVPLDERREAQ</sequence>
<evidence type="ECO:0000313" key="2">
    <source>
        <dbReference type="Proteomes" id="UP000183508"/>
    </source>
</evidence>
<dbReference type="OrthoDB" id="2376774at2"/>
<dbReference type="EMBL" id="FPBV01000006">
    <property type="protein sequence ID" value="SFU71405.1"/>
    <property type="molecule type" value="Genomic_DNA"/>
</dbReference>
<dbReference type="Gene3D" id="3.90.1720.10">
    <property type="entry name" value="endopeptidase domain like (from Nostoc punctiforme)"/>
    <property type="match status" value="1"/>
</dbReference>
<evidence type="ECO:0000313" key="1">
    <source>
        <dbReference type="EMBL" id="SFU71405.1"/>
    </source>
</evidence>
<dbReference type="RefSeq" id="WP_074951110.1">
    <property type="nucleotide sequence ID" value="NZ_FPBV01000006.1"/>
</dbReference>
<evidence type="ECO:0008006" key="3">
    <source>
        <dbReference type="Google" id="ProtNLM"/>
    </source>
</evidence>
<accession>A0A1I7IEP7</accession>
<dbReference type="STRING" id="392015.SAMN05421543_106176"/>